<dbReference type="Pfam" id="PF06054">
    <property type="entry name" value="CoiA_nuc"/>
    <property type="match status" value="1"/>
</dbReference>
<evidence type="ECO:0000313" key="3">
    <source>
        <dbReference type="Proteomes" id="UP001315967"/>
    </source>
</evidence>
<gene>
    <name evidence="2" type="ORF">NRE15_00345</name>
</gene>
<name>A0ABY5P700_9LACT</name>
<protein>
    <submittedName>
        <fullName evidence="2">Competence protein CoiA family protein</fullName>
    </submittedName>
</protein>
<keyword evidence="3" id="KW-1185">Reference proteome</keyword>
<dbReference type="RefSeq" id="WP_313793658.1">
    <property type="nucleotide sequence ID" value="NZ_CP102453.1"/>
</dbReference>
<dbReference type="EMBL" id="CP102453">
    <property type="protein sequence ID" value="UUX34155.1"/>
    <property type="molecule type" value="Genomic_DNA"/>
</dbReference>
<evidence type="ECO:0000259" key="1">
    <source>
        <dbReference type="Pfam" id="PF06054"/>
    </source>
</evidence>
<feature type="domain" description="Competence protein CoiA nuclease-like" evidence="1">
    <location>
        <begin position="66"/>
        <end position="169"/>
    </location>
</feature>
<accession>A0ABY5P700</accession>
<reference evidence="2 3" key="1">
    <citation type="submission" date="2022-08" db="EMBL/GenBank/DDBJ databases">
        <title>Aerococcaceae sp. nov isolated from spoiled eye mask.</title>
        <authorList>
            <person name="Zhou G."/>
            <person name="Xie X.-B."/>
            <person name="Shi Q.-S."/>
            <person name="Wang Y.-S."/>
            <person name="Wen X."/>
            <person name="Peng H."/>
            <person name="Yang X.-J."/>
            <person name="Tao H.-B."/>
            <person name="Huang X.-M."/>
        </authorList>
    </citation>
    <scope>NUCLEOTIDE SEQUENCE [LARGE SCALE GENOMIC DNA]</scope>
    <source>
        <strain evidence="3">DM20194951</strain>
    </source>
</reference>
<dbReference type="Proteomes" id="UP001315967">
    <property type="component" value="Chromosome"/>
</dbReference>
<proteinExistence type="predicted"/>
<evidence type="ECO:0000313" key="2">
    <source>
        <dbReference type="EMBL" id="UUX34155.1"/>
    </source>
</evidence>
<dbReference type="InterPro" id="IPR010330">
    <property type="entry name" value="CoiA_nuc"/>
</dbReference>
<organism evidence="2 3">
    <name type="scientific">Fundicoccus culcitae</name>
    <dbReference type="NCBI Taxonomy" id="2969821"/>
    <lineage>
        <taxon>Bacteria</taxon>
        <taxon>Bacillati</taxon>
        <taxon>Bacillota</taxon>
        <taxon>Bacilli</taxon>
        <taxon>Lactobacillales</taxon>
        <taxon>Aerococcaceae</taxon>
        <taxon>Fundicoccus</taxon>
    </lineage>
</organism>
<sequence>MNIAKNQNGEIYYISQFLTSGPPKNQQWFCLKCQQPMHLKLSRNNNYFFSHVTACGQGLVKKEAVETEAHQLAKAQLVKCLSPAAQFVESEYGLNDIQQTADIYWQLSNSRQIVLEFQHSPISRKTLLKRHKLYLTQVNQCIWIMNDGQFKSNKLDFWHFSMLQFNHTFGNYWVSLDLGKNLIVIRPNIPLLYQEGFVMEERFYPLDANLAYILLGDVEHLNYRSRKRMTKKVKTKTFNQQLSAIMRNRHYFVPLQTLYRNGFRLHELPKWVLEESWTSPLIVQPMWEFFAWLFVNLKQYSFSSISESAFKELIQMKKPQATFHICQLPLIDEENQQVFFEELIALLIQKDILLQNEDRSFKILIK</sequence>